<dbReference type="InterPro" id="IPR003661">
    <property type="entry name" value="HisK_dim/P_dom"/>
</dbReference>
<evidence type="ECO:0000256" key="5">
    <source>
        <dbReference type="SAM" id="MobiDB-lite"/>
    </source>
</evidence>
<dbReference type="SMART" id="SM00387">
    <property type="entry name" value="HATPase_c"/>
    <property type="match status" value="1"/>
</dbReference>
<feature type="domain" description="Histidine kinase" evidence="6">
    <location>
        <begin position="53"/>
        <end position="302"/>
    </location>
</feature>
<sequence length="316" mass="34972">MTERDVNHNIDALQLELEKKNRLVDSLKKDLQDTQRQLLQAEKMASVGQLAAGVAHEINNPVGFVSSNMATLADYISTYQMVMGQMLECTQCDDKSDLEAKKVKLKAAIEEHDIEFINEDILSLVEESAEGLIRVSEIVKGLRLFSRIDSDDRQWFDINQCMQTTLSMVNNKLKYICQQETRFGEVPRVYINVGKITQIFTNLLINAGQAIEATGKQGQIIVKSWLEDEFVHISVTDSGCGIKQEHLDKLFHPFFTTKPEGQGTGLGLSISFGIAEEHGGSLKVISKEGVGSTFTLVLPTTGPEDDGDETSASDQG</sequence>
<dbReference type="PANTHER" id="PTHR43065">
    <property type="entry name" value="SENSOR HISTIDINE KINASE"/>
    <property type="match status" value="1"/>
</dbReference>
<comment type="catalytic activity">
    <reaction evidence="1">
        <text>ATP + protein L-histidine = ADP + protein N-phospho-L-histidine.</text>
        <dbReference type="EC" id="2.7.13.3"/>
    </reaction>
</comment>
<dbReference type="EC" id="2.7.13.3" evidence="2"/>
<evidence type="ECO:0000256" key="3">
    <source>
        <dbReference type="ARBA" id="ARBA00022553"/>
    </source>
</evidence>
<keyword evidence="4" id="KW-0175">Coiled coil</keyword>
<feature type="coiled-coil region" evidence="4">
    <location>
        <begin position="3"/>
        <end position="44"/>
    </location>
</feature>
<evidence type="ECO:0000256" key="1">
    <source>
        <dbReference type="ARBA" id="ARBA00000085"/>
    </source>
</evidence>
<organism evidence="7 8">
    <name type="scientific">Alteromonas confluentis</name>
    <dbReference type="NCBI Taxonomy" id="1656094"/>
    <lineage>
        <taxon>Bacteria</taxon>
        <taxon>Pseudomonadati</taxon>
        <taxon>Pseudomonadota</taxon>
        <taxon>Gammaproteobacteria</taxon>
        <taxon>Alteromonadales</taxon>
        <taxon>Alteromonadaceae</taxon>
        <taxon>Alteromonas/Salinimonas group</taxon>
        <taxon>Alteromonas</taxon>
    </lineage>
</organism>
<accession>A0A1E7Z8Z2</accession>
<dbReference type="OrthoDB" id="9772100at2"/>
<evidence type="ECO:0000256" key="2">
    <source>
        <dbReference type="ARBA" id="ARBA00012438"/>
    </source>
</evidence>
<dbReference type="InterPro" id="IPR003594">
    <property type="entry name" value="HATPase_dom"/>
</dbReference>
<evidence type="ECO:0000256" key="4">
    <source>
        <dbReference type="SAM" id="Coils"/>
    </source>
</evidence>
<comment type="caution">
    <text evidence="7">The sequence shown here is derived from an EMBL/GenBank/DDBJ whole genome shotgun (WGS) entry which is preliminary data.</text>
</comment>
<dbReference type="Proteomes" id="UP000175691">
    <property type="component" value="Unassembled WGS sequence"/>
</dbReference>
<gene>
    <name evidence="7" type="ORF">BFC18_15660</name>
</gene>
<dbReference type="Pfam" id="PF02518">
    <property type="entry name" value="HATPase_c"/>
    <property type="match status" value="1"/>
</dbReference>
<name>A0A1E7Z8Z2_9ALTE</name>
<evidence type="ECO:0000259" key="6">
    <source>
        <dbReference type="PROSITE" id="PS50109"/>
    </source>
</evidence>
<dbReference type="PROSITE" id="PS50109">
    <property type="entry name" value="HIS_KIN"/>
    <property type="match status" value="1"/>
</dbReference>
<protein>
    <recommendedName>
        <fullName evidence="2">histidine kinase</fullName>
        <ecNumber evidence="2">2.7.13.3</ecNumber>
    </recommendedName>
</protein>
<evidence type="ECO:0000313" key="7">
    <source>
        <dbReference type="EMBL" id="OFC70013.1"/>
    </source>
</evidence>
<dbReference type="AlphaFoldDB" id="A0A1E7Z8Z2"/>
<dbReference type="GO" id="GO:0000155">
    <property type="term" value="F:phosphorelay sensor kinase activity"/>
    <property type="evidence" value="ECO:0007669"/>
    <property type="project" value="InterPro"/>
</dbReference>
<dbReference type="Gene3D" id="1.10.287.130">
    <property type="match status" value="1"/>
</dbReference>
<dbReference type="RefSeq" id="WP_070126261.1">
    <property type="nucleotide sequence ID" value="NZ_MDHN01000032.1"/>
</dbReference>
<dbReference type="PRINTS" id="PR00344">
    <property type="entry name" value="BCTRLSENSOR"/>
</dbReference>
<dbReference type="InterPro" id="IPR004358">
    <property type="entry name" value="Sig_transdc_His_kin-like_C"/>
</dbReference>
<dbReference type="InterPro" id="IPR036890">
    <property type="entry name" value="HATPase_C_sf"/>
</dbReference>
<keyword evidence="8" id="KW-1185">Reference proteome</keyword>
<dbReference type="EMBL" id="MDHN01000032">
    <property type="protein sequence ID" value="OFC70013.1"/>
    <property type="molecule type" value="Genomic_DNA"/>
</dbReference>
<feature type="region of interest" description="Disordered" evidence="5">
    <location>
        <begin position="297"/>
        <end position="316"/>
    </location>
</feature>
<reference evidence="7 8" key="1">
    <citation type="submission" date="2016-08" db="EMBL/GenBank/DDBJ databases">
        <authorList>
            <person name="Seilhamer J.J."/>
        </authorList>
    </citation>
    <scope>NUCLEOTIDE SEQUENCE [LARGE SCALE GENOMIC DNA]</scope>
    <source>
        <strain evidence="7 8">KCTC 42603</strain>
    </source>
</reference>
<feature type="compositionally biased region" description="Acidic residues" evidence="5">
    <location>
        <begin position="303"/>
        <end position="316"/>
    </location>
</feature>
<evidence type="ECO:0000313" key="8">
    <source>
        <dbReference type="Proteomes" id="UP000175691"/>
    </source>
</evidence>
<dbReference type="Gene3D" id="3.30.565.10">
    <property type="entry name" value="Histidine kinase-like ATPase, C-terminal domain"/>
    <property type="match status" value="1"/>
</dbReference>
<keyword evidence="3" id="KW-0597">Phosphoprotein</keyword>
<proteinExistence type="predicted"/>
<dbReference type="PANTHER" id="PTHR43065:SF50">
    <property type="entry name" value="HISTIDINE KINASE"/>
    <property type="match status" value="1"/>
</dbReference>
<dbReference type="CDD" id="cd00082">
    <property type="entry name" value="HisKA"/>
    <property type="match status" value="1"/>
</dbReference>
<dbReference type="SUPFAM" id="SSF55874">
    <property type="entry name" value="ATPase domain of HSP90 chaperone/DNA topoisomerase II/histidine kinase"/>
    <property type="match status" value="1"/>
</dbReference>
<dbReference type="InterPro" id="IPR005467">
    <property type="entry name" value="His_kinase_dom"/>
</dbReference>
<dbReference type="STRING" id="1656094.BFC18_15660"/>